<evidence type="ECO:0000256" key="2">
    <source>
        <dbReference type="ARBA" id="ARBA00014190"/>
    </source>
</evidence>
<evidence type="ECO:0000259" key="17">
    <source>
        <dbReference type="Pfam" id="PF02789"/>
    </source>
</evidence>
<organism evidence="18 19">
    <name type="scientific">Chilo suppressalis</name>
    <name type="common">Asiatic rice borer moth</name>
    <dbReference type="NCBI Taxonomy" id="168631"/>
    <lineage>
        <taxon>Eukaryota</taxon>
        <taxon>Metazoa</taxon>
        <taxon>Ecdysozoa</taxon>
        <taxon>Arthropoda</taxon>
        <taxon>Hexapoda</taxon>
        <taxon>Insecta</taxon>
        <taxon>Pterygota</taxon>
        <taxon>Neoptera</taxon>
        <taxon>Endopterygota</taxon>
        <taxon>Lepidoptera</taxon>
        <taxon>Glossata</taxon>
        <taxon>Ditrysia</taxon>
        <taxon>Pyraloidea</taxon>
        <taxon>Crambidae</taxon>
        <taxon>Crambinae</taxon>
        <taxon>Chilo</taxon>
    </lineage>
</organism>
<keyword evidence="5" id="KW-0378">Hydrolase</keyword>
<comment type="catalytic activity">
    <reaction evidence="13">
        <text>S-benzyl-L-cysteinylglycine + H2O = S-benzyl-L-cysteine + glycine</text>
        <dbReference type="Rhea" id="RHEA:62568"/>
        <dbReference type="ChEBI" id="CHEBI:15377"/>
        <dbReference type="ChEBI" id="CHEBI:57305"/>
        <dbReference type="ChEBI" id="CHEBI:145802"/>
        <dbReference type="ChEBI" id="CHEBI:145803"/>
    </reaction>
    <physiologicalReaction direction="left-to-right" evidence="13">
        <dbReference type="Rhea" id="RHEA:62569"/>
    </physiologicalReaction>
</comment>
<dbReference type="PANTHER" id="PTHR11963:SF16">
    <property type="entry name" value="CYTOSOL AMINOPEPTIDASE"/>
    <property type="match status" value="1"/>
</dbReference>
<comment type="catalytic activity">
    <reaction evidence="14">
        <text>L-cysteinylglycine + H2O = L-cysteine + glycine</text>
        <dbReference type="Rhea" id="RHEA:28783"/>
        <dbReference type="ChEBI" id="CHEBI:15377"/>
        <dbReference type="ChEBI" id="CHEBI:35235"/>
        <dbReference type="ChEBI" id="CHEBI:57305"/>
        <dbReference type="ChEBI" id="CHEBI:61694"/>
    </reaction>
    <physiologicalReaction direction="left-to-right" evidence="14">
        <dbReference type="Rhea" id="RHEA:28784"/>
    </physiologicalReaction>
</comment>
<evidence type="ECO:0000313" key="18">
    <source>
        <dbReference type="EMBL" id="CAH0399967.1"/>
    </source>
</evidence>
<evidence type="ECO:0000256" key="9">
    <source>
        <dbReference type="ARBA" id="ARBA00030930"/>
    </source>
</evidence>
<evidence type="ECO:0000256" key="1">
    <source>
        <dbReference type="ARBA" id="ARBA00009528"/>
    </source>
</evidence>
<dbReference type="CDD" id="cd00433">
    <property type="entry name" value="Peptidase_M17"/>
    <property type="match status" value="1"/>
</dbReference>
<evidence type="ECO:0000256" key="11">
    <source>
        <dbReference type="ARBA" id="ARBA00031564"/>
    </source>
</evidence>
<dbReference type="Pfam" id="PF00883">
    <property type="entry name" value="Peptidase_M17"/>
    <property type="match status" value="1"/>
</dbReference>
<evidence type="ECO:0000256" key="5">
    <source>
        <dbReference type="ARBA" id="ARBA00022801"/>
    </source>
</evidence>
<evidence type="ECO:0000313" key="19">
    <source>
        <dbReference type="Proteomes" id="UP001153292"/>
    </source>
</evidence>
<protein>
    <recommendedName>
        <fullName evidence="2">Cytosol aminopeptidase</fullName>
        <ecNumber evidence="7">3.4.13.23</ecNumber>
    </recommendedName>
    <alternativeName>
        <fullName evidence="10">Cysteinylglycine-S-conjugate dipeptidase</fullName>
    </alternativeName>
    <alternativeName>
        <fullName evidence="11">Leucine aminopeptidase 3</fullName>
    </alternativeName>
    <alternativeName>
        <fullName evidence="9">Proline aminopeptidase</fullName>
    </alternativeName>
    <alternativeName>
        <fullName evidence="8">Prolyl aminopeptidase</fullName>
    </alternativeName>
</protein>
<keyword evidence="4" id="KW-0645">Protease</keyword>
<comment type="function">
    <text evidence="12">Cytosolic metallopeptidase that catalyzes the removal of unsubstituted N-terminal hydrophobic amino acids from various peptides. The presence of Zn(2+) ions is essential for the peptidase activity, and the association with other cofactors can modulate the substrate spectificity of the enzyme. For instance, in the presence of Mn(2+), it displays a specific Cys-Gly hydrolyzing activity of Cys-Gly-S-conjugates. Involved in the metabolism of glutathione and in the degradation of glutathione S-conjugates, which may play a role in the control of the cell redox status.</text>
</comment>
<dbReference type="SUPFAM" id="SSF52949">
    <property type="entry name" value="Macro domain-like"/>
    <property type="match status" value="1"/>
</dbReference>
<dbReference type="SUPFAM" id="SSF53187">
    <property type="entry name" value="Zn-dependent exopeptidases"/>
    <property type="match status" value="1"/>
</dbReference>
<evidence type="ECO:0000256" key="10">
    <source>
        <dbReference type="ARBA" id="ARBA00030997"/>
    </source>
</evidence>
<feature type="region of interest" description="Disordered" evidence="15">
    <location>
        <begin position="196"/>
        <end position="216"/>
    </location>
</feature>
<evidence type="ECO:0000256" key="4">
    <source>
        <dbReference type="ARBA" id="ARBA00022670"/>
    </source>
</evidence>
<evidence type="ECO:0000256" key="13">
    <source>
        <dbReference type="ARBA" id="ARBA00047881"/>
    </source>
</evidence>
<reference evidence="18" key="1">
    <citation type="submission" date="2021-12" db="EMBL/GenBank/DDBJ databases">
        <authorList>
            <person name="King R."/>
        </authorList>
    </citation>
    <scope>NUCLEOTIDE SEQUENCE</scope>
</reference>
<keyword evidence="19" id="KW-1185">Reference proteome</keyword>
<evidence type="ECO:0000256" key="7">
    <source>
        <dbReference type="ARBA" id="ARBA00023625"/>
    </source>
</evidence>
<feature type="region of interest" description="Disordered" evidence="15">
    <location>
        <begin position="24"/>
        <end position="55"/>
    </location>
</feature>
<dbReference type="EC" id="3.4.13.23" evidence="7"/>
<accession>A0ABN8AXX2</accession>
<evidence type="ECO:0000256" key="8">
    <source>
        <dbReference type="ARBA" id="ARBA00029605"/>
    </source>
</evidence>
<feature type="domain" description="Cytosol aminopeptidase" evidence="16">
    <location>
        <begin position="224"/>
        <end position="531"/>
    </location>
</feature>
<evidence type="ECO:0000256" key="6">
    <source>
        <dbReference type="ARBA" id="ARBA00023511"/>
    </source>
</evidence>
<comment type="similarity">
    <text evidence="1">Belongs to the peptidase M17 family.</text>
</comment>
<evidence type="ECO:0000256" key="12">
    <source>
        <dbReference type="ARBA" id="ARBA00045966"/>
    </source>
</evidence>
<dbReference type="Pfam" id="PF02789">
    <property type="entry name" value="Peptidase_M17_N"/>
    <property type="match status" value="1"/>
</dbReference>
<feature type="domain" description="Peptidase M17 leucyl aminopeptidase N-terminal" evidence="17">
    <location>
        <begin position="59"/>
        <end position="187"/>
    </location>
</feature>
<evidence type="ECO:0000256" key="15">
    <source>
        <dbReference type="SAM" id="MobiDB-lite"/>
    </source>
</evidence>
<keyword evidence="3" id="KW-0031">Aminopeptidase</keyword>
<dbReference type="Proteomes" id="UP001153292">
    <property type="component" value="Chromosome 15"/>
</dbReference>
<name>A0ABN8AXX2_CHISP</name>
<dbReference type="Gene3D" id="3.40.630.10">
    <property type="entry name" value="Zn peptidases"/>
    <property type="match status" value="1"/>
</dbReference>
<evidence type="ECO:0000256" key="14">
    <source>
        <dbReference type="ARBA" id="ARBA00049107"/>
    </source>
</evidence>
<gene>
    <name evidence="18" type="ORF">CHILSU_LOCUS3145</name>
</gene>
<dbReference type="InterPro" id="IPR011356">
    <property type="entry name" value="Leucine_aapep/pepB"/>
</dbReference>
<dbReference type="InterPro" id="IPR000819">
    <property type="entry name" value="Peptidase_M17_C"/>
</dbReference>
<sequence>MVLKTVFPNARYIHRGVLNQTITKKNYSSGTPPKSDCPGKEEKPGEQASSGDGNKSGLVLGVYEAGQKFELTPTAAEIDQKSGGKLCRHLNELSCELKLGKAFVVTDLLKEYSGGVAIASFGPRDAGFCKLEQLDRARENIRWGVGAGVRALQRRGCARVAVDSPAHADAAAEAALLAAWRFQEYKSCGDRAAETQVSLHGGSGGDERRQREFQEGAARAHAQNWARYMADMPANNMTPVDLAQEAVDVLCPLGVTVEARERSWMEAQRMEAFLAVARGSCQAPLMLDCSLKTSPDAPNVLIVAKGVTYDSGGLCLKKGEEMSETRGSMAGAAVALAAIRTIAELKVPINVCACIPLCENMISGQCMKVGDVVRALNGLSIQIENTDMEGRLMMADALVYGQALHKPALVVDVATLTKGVALAMGGGAFGSFSNSDNVWNILQRAGATTGDRPWRLPLWHYYQRQLTDDPAVDLRNQGSGKATACLGAAFLQNFVCGEWLHLDITGVGRVSHAGAPYLRARRMTGRPTRTLALALQHVAAACQASAAPPAQKSKEARIGK</sequence>
<dbReference type="InterPro" id="IPR043472">
    <property type="entry name" value="Macro_dom-like"/>
</dbReference>
<comment type="catalytic activity">
    <reaction evidence="6">
        <text>an S-substituted L-cysteinylglycine + H2O = an S-substituted L-cysteine + glycine</text>
        <dbReference type="Rhea" id="RHEA:60444"/>
        <dbReference type="ChEBI" id="CHEBI:15377"/>
        <dbReference type="ChEBI" id="CHEBI:57305"/>
        <dbReference type="ChEBI" id="CHEBI:58717"/>
        <dbReference type="ChEBI" id="CHEBI:143103"/>
        <dbReference type="EC" id="3.4.13.23"/>
    </reaction>
    <physiologicalReaction direction="left-to-right" evidence="6">
        <dbReference type="Rhea" id="RHEA:60445"/>
    </physiologicalReaction>
</comment>
<dbReference type="InterPro" id="IPR008283">
    <property type="entry name" value="Peptidase_M17_N"/>
</dbReference>
<evidence type="ECO:0000259" key="16">
    <source>
        <dbReference type="Pfam" id="PF00883"/>
    </source>
</evidence>
<dbReference type="PANTHER" id="PTHR11963">
    <property type="entry name" value="LEUCINE AMINOPEPTIDASE-RELATED"/>
    <property type="match status" value="1"/>
</dbReference>
<dbReference type="PRINTS" id="PR00481">
    <property type="entry name" value="LAMNOPPTDASE"/>
</dbReference>
<dbReference type="EMBL" id="OU963908">
    <property type="protein sequence ID" value="CAH0399967.1"/>
    <property type="molecule type" value="Genomic_DNA"/>
</dbReference>
<feature type="compositionally biased region" description="Basic and acidic residues" evidence="15">
    <location>
        <begin position="205"/>
        <end position="214"/>
    </location>
</feature>
<dbReference type="Gene3D" id="3.40.220.10">
    <property type="entry name" value="Leucine Aminopeptidase, subunit E, domain 1"/>
    <property type="match status" value="1"/>
</dbReference>
<evidence type="ECO:0000256" key="3">
    <source>
        <dbReference type="ARBA" id="ARBA00022438"/>
    </source>
</evidence>
<proteinExistence type="inferred from homology"/>